<protein>
    <submittedName>
        <fullName evidence="2">Uncharacterized protein</fullName>
    </submittedName>
</protein>
<accession>A0AA38P894</accession>
<feature type="region of interest" description="Disordered" evidence="1">
    <location>
        <begin position="75"/>
        <end position="118"/>
    </location>
</feature>
<organism evidence="2 3">
    <name type="scientific">Lentinula raphanica</name>
    <dbReference type="NCBI Taxonomy" id="153919"/>
    <lineage>
        <taxon>Eukaryota</taxon>
        <taxon>Fungi</taxon>
        <taxon>Dikarya</taxon>
        <taxon>Basidiomycota</taxon>
        <taxon>Agaricomycotina</taxon>
        <taxon>Agaricomycetes</taxon>
        <taxon>Agaricomycetidae</taxon>
        <taxon>Agaricales</taxon>
        <taxon>Marasmiineae</taxon>
        <taxon>Omphalotaceae</taxon>
        <taxon>Lentinula</taxon>
    </lineage>
</organism>
<dbReference type="Proteomes" id="UP001163846">
    <property type="component" value="Unassembled WGS sequence"/>
</dbReference>
<evidence type="ECO:0000313" key="2">
    <source>
        <dbReference type="EMBL" id="KAJ3838162.1"/>
    </source>
</evidence>
<dbReference type="EMBL" id="MU806198">
    <property type="protein sequence ID" value="KAJ3838162.1"/>
    <property type="molecule type" value="Genomic_DNA"/>
</dbReference>
<comment type="caution">
    <text evidence="2">The sequence shown here is derived from an EMBL/GenBank/DDBJ whole genome shotgun (WGS) entry which is preliminary data.</text>
</comment>
<feature type="compositionally biased region" description="Basic and acidic residues" evidence="1">
    <location>
        <begin position="215"/>
        <end position="224"/>
    </location>
</feature>
<evidence type="ECO:0000313" key="3">
    <source>
        <dbReference type="Proteomes" id="UP001163846"/>
    </source>
</evidence>
<feature type="region of interest" description="Disordered" evidence="1">
    <location>
        <begin position="187"/>
        <end position="238"/>
    </location>
</feature>
<dbReference type="AlphaFoldDB" id="A0AA38P894"/>
<feature type="compositionally biased region" description="Polar residues" evidence="1">
    <location>
        <begin position="187"/>
        <end position="209"/>
    </location>
</feature>
<feature type="compositionally biased region" description="Low complexity" evidence="1">
    <location>
        <begin position="96"/>
        <end position="107"/>
    </location>
</feature>
<keyword evidence="3" id="KW-1185">Reference proteome</keyword>
<name>A0AA38P894_9AGAR</name>
<gene>
    <name evidence="2" type="ORF">F5878DRAFT_620266</name>
</gene>
<evidence type="ECO:0000256" key="1">
    <source>
        <dbReference type="SAM" id="MobiDB-lite"/>
    </source>
</evidence>
<reference evidence="2" key="1">
    <citation type="submission" date="2022-08" db="EMBL/GenBank/DDBJ databases">
        <authorList>
            <consortium name="DOE Joint Genome Institute"/>
            <person name="Min B."/>
            <person name="Riley R."/>
            <person name="Sierra-Patev S."/>
            <person name="Naranjo-Ortiz M."/>
            <person name="Looney B."/>
            <person name="Konkel Z."/>
            <person name="Slot J.C."/>
            <person name="Sakamoto Y."/>
            <person name="Steenwyk J.L."/>
            <person name="Rokas A."/>
            <person name="Carro J."/>
            <person name="Camarero S."/>
            <person name="Ferreira P."/>
            <person name="Molpeceres G."/>
            <person name="Ruiz-Duenas F.J."/>
            <person name="Serrano A."/>
            <person name="Henrissat B."/>
            <person name="Drula E."/>
            <person name="Hughes K.W."/>
            <person name="Mata J.L."/>
            <person name="Ishikawa N.K."/>
            <person name="Vargas-Isla R."/>
            <person name="Ushijima S."/>
            <person name="Smith C.A."/>
            <person name="Ahrendt S."/>
            <person name="Andreopoulos W."/>
            <person name="He G."/>
            <person name="Labutti K."/>
            <person name="Lipzen A."/>
            <person name="Ng V."/>
            <person name="Sandor L."/>
            <person name="Barry K."/>
            <person name="Martinez A.T."/>
            <person name="Xiao Y."/>
            <person name="Gibbons J.G."/>
            <person name="Terashima K."/>
            <person name="Hibbett D.S."/>
            <person name="Grigoriev I.V."/>
        </authorList>
    </citation>
    <scope>NUCLEOTIDE SEQUENCE</scope>
    <source>
        <strain evidence="2">TFB9207</strain>
    </source>
</reference>
<sequence>MVSIGPNQLQGQTIHRQPLADLPLTKFAAKPSFNTDPFRPVDIPKHRPCPETPVIVPQTPMTDIDDSIARFRPGYIQPPPRQLVERSPTASIADGSSLYQPSSPYSSTAFASRAPGIPMPRTIEAKSRFKPVGHKAIARAVPATARGSFRLQNATNPNLTPARLPTTPAMALAATVPVSRSFATATNIDSVDPTPTDSSLVTTLAPSTLRQRRSPFREGRRFIPLDDSDTSDDEQRKT</sequence>
<proteinExistence type="predicted"/>